<dbReference type="InterPro" id="IPR029063">
    <property type="entry name" value="SAM-dependent_MTases_sf"/>
</dbReference>
<feature type="domain" description="Methyltransferase type 12" evidence="1">
    <location>
        <begin position="30"/>
        <end position="106"/>
    </location>
</feature>
<dbReference type="AlphaFoldDB" id="H0G5W6"/>
<dbReference type="PATRIC" id="fig|1107881.3.peg.4948"/>
<dbReference type="EMBL" id="AGVV01000062">
    <property type="protein sequence ID" value="EHK75336.1"/>
    <property type="molecule type" value="Genomic_DNA"/>
</dbReference>
<dbReference type="InterPro" id="IPR013217">
    <property type="entry name" value="Methyltransf_12"/>
</dbReference>
<dbReference type="Proteomes" id="UP000004038">
    <property type="component" value="Unassembled WGS sequence"/>
</dbReference>
<sequence>MMKGRLQQIGTASFDRSIHHFAPERSLYNELSAHGKNGQYRCYDFSPEIYKFANGRIKRHDLCDRDANRDLAMADIILHNHVLEHLPTDFRHVLDDLNSRLAPGGIHVFTLPTKGGKYDEDLSPNLAPEERKRRFAQEDHVRIFGRDDALEMIGEALGGNGSVFRLNHYLTPAMASVFGVRNSYDIDARGGVGGSTVFYYEKAAVGVEGATFPHGQSAMTKAGLAELLIELIDARLAETGGTGTSKRSSSEVARQTIDLLVDRIGSPDFYRNLEEAAE</sequence>
<dbReference type="Pfam" id="PF08242">
    <property type="entry name" value="Methyltransf_12"/>
    <property type="match status" value="1"/>
</dbReference>
<dbReference type="SUPFAM" id="SSF53335">
    <property type="entry name" value="S-adenosyl-L-methionine-dependent methyltransferases"/>
    <property type="match status" value="1"/>
</dbReference>
<organism evidence="2 3">
    <name type="scientific">Sinorhizobium meliloti CCNWSX0020</name>
    <dbReference type="NCBI Taxonomy" id="1107881"/>
    <lineage>
        <taxon>Bacteria</taxon>
        <taxon>Pseudomonadati</taxon>
        <taxon>Pseudomonadota</taxon>
        <taxon>Alphaproteobacteria</taxon>
        <taxon>Hyphomicrobiales</taxon>
        <taxon>Rhizobiaceae</taxon>
        <taxon>Sinorhizobium/Ensifer group</taxon>
        <taxon>Sinorhizobium</taxon>
    </lineage>
</organism>
<proteinExistence type="predicted"/>
<protein>
    <recommendedName>
        <fullName evidence="1">Methyltransferase type 12 domain-containing protein</fullName>
    </recommendedName>
</protein>
<evidence type="ECO:0000259" key="1">
    <source>
        <dbReference type="Pfam" id="PF08242"/>
    </source>
</evidence>
<evidence type="ECO:0000313" key="3">
    <source>
        <dbReference type="Proteomes" id="UP000004038"/>
    </source>
</evidence>
<reference evidence="2 3" key="1">
    <citation type="journal article" date="2012" name="J. Bacteriol.">
        <title>Draft Genome Sequence of Sinorhizobium meliloti CCNWSX0020, a Nitrogen-Fixing Symbiont with Copper Tolerance Capability Isolated from Lead-Zinc Mine Tailings.</title>
        <authorList>
            <person name="Li Z."/>
            <person name="Ma Z."/>
            <person name="Hao X."/>
            <person name="Wei G."/>
        </authorList>
    </citation>
    <scope>NUCLEOTIDE SEQUENCE [LARGE SCALE GENOMIC DNA]</scope>
    <source>
        <strain evidence="2 3">CCNWSX0020</strain>
    </source>
</reference>
<dbReference type="Gene3D" id="3.40.50.150">
    <property type="entry name" value="Vaccinia Virus protein VP39"/>
    <property type="match status" value="1"/>
</dbReference>
<evidence type="ECO:0000313" key="2">
    <source>
        <dbReference type="EMBL" id="EHK75336.1"/>
    </source>
</evidence>
<dbReference type="CDD" id="cd02440">
    <property type="entry name" value="AdoMet_MTases"/>
    <property type="match status" value="1"/>
</dbReference>
<name>H0G5W6_RHIML</name>
<accession>H0G5W6</accession>
<gene>
    <name evidence="2" type="ORF">SM0020_24408</name>
</gene>